<dbReference type="SUPFAM" id="SSF50978">
    <property type="entry name" value="WD40 repeat-like"/>
    <property type="match status" value="1"/>
</dbReference>
<dbReference type="AlphaFoldDB" id="A0A5A8C7Z0"/>
<sequence length="210" mass="20858">MAEACAAVRHEMDALSLPTWLLVGGDDRAVRCWDLATPRCSHVVSGPGAISGPKQGRSRFAAVLPPSDAATPGDSHTGGDAAGSGVAPADASLHIVCCTPTATGRPWSAQDDSVEAADSAMGTLAAAALAADFECGDDRPDIASQAAAAAEAEAAAAAAAEDAAAVDQLPPLAAPEHHAHGGSVLAAAWLDSPARLLVTAAADGSVRVWR</sequence>
<feature type="repeat" description="WD" evidence="1">
    <location>
        <begin position="177"/>
        <end position="210"/>
    </location>
</feature>
<keyword evidence="1" id="KW-0853">WD repeat</keyword>
<dbReference type="Gene3D" id="2.130.10.10">
    <property type="entry name" value="YVTN repeat-like/Quinoprotein amine dehydrogenase"/>
    <property type="match status" value="1"/>
</dbReference>
<accession>A0A5A8C7Z0</accession>
<organism evidence="3 4">
    <name type="scientific">Cafeteria roenbergensis</name>
    <name type="common">Marine flagellate</name>
    <dbReference type="NCBI Taxonomy" id="33653"/>
    <lineage>
        <taxon>Eukaryota</taxon>
        <taxon>Sar</taxon>
        <taxon>Stramenopiles</taxon>
        <taxon>Bigyra</taxon>
        <taxon>Opalozoa</taxon>
        <taxon>Bicosoecida</taxon>
        <taxon>Cafeteriaceae</taxon>
        <taxon>Cafeteria</taxon>
    </lineage>
</organism>
<dbReference type="PROSITE" id="PS50082">
    <property type="entry name" value="WD_REPEATS_2"/>
    <property type="match status" value="1"/>
</dbReference>
<dbReference type="InterPro" id="IPR036322">
    <property type="entry name" value="WD40_repeat_dom_sf"/>
</dbReference>
<proteinExistence type="predicted"/>
<dbReference type="SMART" id="SM00320">
    <property type="entry name" value="WD40"/>
    <property type="match status" value="2"/>
</dbReference>
<gene>
    <name evidence="3" type="ORF">FNF28_07400</name>
</gene>
<dbReference type="Pfam" id="PF00400">
    <property type="entry name" value="WD40"/>
    <property type="match status" value="2"/>
</dbReference>
<protein>
    <submittedName>
        <fullName evidence="3">Uncharacterized protein</fullName>
    </submittedName>
</protein>
<evidence type="ECO:0000313" key="3">
    <source>
        <dbReference type="EMBL" id="KAA0148955.1"/>
    </source>
</evidence>
<evidence type="ECO:0000256" key="2">
    <source>
        <dbReference type="SAM" id="MobiDB-lite"/>
    </source>
</evidence>
<name>A0A5A8C7Z0_CAFRO</name>
<reference evidence="3 4" key="1">
    <citation type="submission" date="2019-07" db="EMBL/GenBank/DDBJ databases">
        <title>Genomes of Cafeteria roenbergensis.</title>
        <authorList>
            <person name="Fischer M.G."/>
            <person name="Hackl T."/>
            <person name="Roman M."/>
        </authorList>
    </citation>
    <scope>NUCLEOTIDE SEQUENCE [LARGE SCALE GENOMIC DNA]</scope>
    <source>
        <strain evidence="3 4">RCC970-E3</strain>
    </source>
</reference>
<dbReference type="PROSITE" id="PS50294">
    <property type="entry name" value="WD_REPEATS_REGION"/>
    <property type="match status" value="1"/>
</dbReference>
<dbReference type="Proteomes" id="UP000324907">
    <property type="component" value="Unassembled WGS sequence"/>
</dbReference>
<evidence type="ECO:0000313" key="4">
    <source>
        <dbReference type="Proteomes" id="UP000324907"/>
    </source>
</evidence>
<dbReference type="InterPro" id="IPR001680">
    <property type="entry name" value="WD40_rpt"/>
</dbReference>
<dbReference type="InterPro" id="IPR015943">
    <property type="entry name" value="WD40/YVTN_repeat-like_dom_sf"/>
</dbReference>
<evidence type="ECO:0000256" key="1">
    <source>
        <dbReference type="PROSITE-ProRule" id="PRU00221"/>
    </source>
</evidence>
<comment type="caution">
    <text evidence="3">The sequence shown here is derived from an EMBL/GenBank/DDBJ whole genome shotgun (WGS) entry which is preliminary data.</text>
</comment>
<feature type="region of interest" description="Disordered" evidence="2">
    <location>
        <begin position="64"/>
        <end position="85"/>
    </location>
</feature>
<dbReference type="EMBL" id="VLTL01000253">
    <property type="protein sequence ID" value="KAA0148955.1"/>
    <property type="molecule type" value="Genomic_DNA"/>
</dbReference>